<organism evidence="2 3">
    <name type="scientific">Natronospira proteinivora</name>
    <dbReference type="NCBI Taxonomy" id="1807133"/>
    <lineage>
        <taxon>Bacteria</taxon>
        <taxon>Pseudomonadati</taxon>
        <taxon>Pseudomonadota</taxon>
        <taxon>Gammaproteobacteria</taxon>
        <taxon>Natronospirales</taxon>
        <taxon>Natronospiraceae</taxon>
        <taxon>Natronospira</taxon>
    </lineage>
</organism>
<dbReference type="PROSITE" id="PS51257">
    <property type="entry name" value="PROKAR_LIPOPROTEIN"/>
    <property type="match status" value="1"/>
</dbReference>
<dbReference type="Gene3D" id="2.120.10.30">
    <property type="entry name" value="TolB, C-terminal domain"/>
    <property type="match status" value="1"/>
</dbReference>
<keyword evidence="3" id="KW-1185">Reference proteome</keyword>
<dbReference type="EMBL" id="JALJYF010000001">
    <property type="protein sequence ID" value="MCP1726633.1"/>
    <property type="molecule type" value="Genomic_DNA"/>
</dbReference>
<accession>A0ABT1G8G2</accession>
<dbReference type="SUPFAM" id="SSF82171">
    <property type="entry name" value="DPP6 N-terminal domain-like"/>
    <property type="match status" value="1"/>
</dbReference>
<name>A0ABT1G8G2_9GAMM</name>
<gene>
    <name evidence="2" type="ORF">J2T60_000598</name>
</gene>
<dbReference type="RefSeq" id="WP_253445236.1">
    <property type="nucleotide sequence ID" value="NZ_JALJYF010000001.1"/>
</dbReference>
<feature type="signal peptide" evidence="1">
    <location>
        <begin position="1"/>
        <end position="21"/>
    </location>
</feature>
<sequence length="407" mass="44145">MSCKQRLFLSLAALAAFTLSACLDSSDSSADMNETGPQADTSGYSGLIAWSDVNIIIGGRELRVWDLETSEFILQLSDDDPDHHVSRMNTELSGNGATLIYVQSHRFEGDRSQLGQLHAHALDGDSIETLPREDATGGFLRDALSPSINADGSTVAFAEHRYEIGEGDEVGDPIHQNIAIWHPGQDNAQVIAEDLSDIVCPRIDDGGARVVAAVGESLYHMPVGGGAMTEIPLDENVVSELLPTVDAANRCWIQLSGDGQRVAFTGRSHDGDTTGIFITDVESGATQQVGLNIEEEIVPYLSSWDMSRNGQRMFIQTYSEIDDGANVARRSYTVELNNPEQATQIHERTVVAGLPIVAISRNGETLAHREQSPDTGEGTLQIWRFNGDDPRIIEDSESMIAAPSFTF</sequence>
<feature type="chain" id="PRO_5047175253" description="WD40 repeat protein" evidence="1">
    <location>
        <begin position="22"/>
        <end position="407"/>
    </location>
</feature>
<evidence type="ECO:0008006" key="4">
    <source>
        <dbReference type="Google" id="ProtNLM"/>
    </source>
</evidence>
<evidence type="ECO:0000313" key="3">
    <source>
        <dbReference type="Proteomes" id="UP001523550"/>
    </source>
</evidence>
<proteinExistence type="predicted"/>
<dbReference type="Proteomes" id="UP001523550">
    <property type="component" value="Unassembled WGS sequence"/>
</dbReference>
<protein>
    <recommendedName>
        <fullName evidence="4">WD40 repeat protein</fullName>
    </recommendedName>
</protein>
<dbReference type="InterPro" id="IPR011042">
    <property type="entry name" value="6-blade_b-propeller_TolB-like"/>
</dbReference>
<comment type="caution">
    <text evidence="2">The sequence shown here is derived from an EMBL/GenBank/DDBJ whole genome shotgun (WGS) entry which is preliminary data.</text>
</comment>
<evidence type="ECO:0000313" key="2">
    <source>
        <dbReference type="EMBL" id="MCP1726633.1"/>
    </source>
</evidence>
<evidence type="ECO:0000256" key="1">
    <source>
        <dbReference type="SAM" id="SignalP"/>
    </source>
</evidence>
<keyword evidence="1" id="KW-0732">Signal</keyword>
<reference evidence="2 3" key="1">
    <citation type="submission" date="2022-03" db="EMBL/GenBank/DDBJ databases">
        <title>Genomic Encyclopedia of Type Strains, Phase III (KMG-III): the genomes of soil and plant-associated and newly described type strains.</title>
        <authorList>
            <person name="Whitman W."/>
        </authorList>
    </citation>
    <scope>NUCLEOTIDE SEQUENCE [LARGE SCALE GENOMIC DNA]</scope>
    <source>
        <strain evidence="2 3">BSker1</strain>
    </source>
</reference>